<dbReference type="GO" id="GO:0032993">
    <property type="term" value="C:protein-DNA complex"/>
    <property type="evidence" value="ECO:0007669"/>
    <property type="project" value="TreeGrafter"/>
</dbReference>
<keyword evidence="2" id="KW-0902">Two-component regulatory system</keyword>
<dbReference type="GO" id="GO:0000976">
    <property type="term" value="F:transcription cis-regulatory region binding"/>
    <property type="evidence" value="ECO:0007669"/>
    <property type="project" value="TreeGrafter"/>
</dbReference>
<sequence length="264" mass="28852">MRVLVVEDNALLRHHLKVQLQELGHQVDAAEDAREADYYLGEHLPDIAIVDLGLPDEDGLSLIRRWRSHDVSLPVLVLTAREGWQDKVEVLSAGADDYVTKPFHIEEVAARMQALLRRNSGLASQVISLPPFQVDLSRRELSVNDQPIKLTAFEYTIMETLIRNRGKVVSKDSLMLQLYPDAELRESHTIDVADGSAAARKFRLNTHRTSSPRCAARAICSNCADEGTVAAYLPAVITGSLPAGDRRGGAGALPGLRHGGPGGL</sequence>
<feature type="domain" description="OmpR/PhoB-type" evidence="9">
    <location>
        <begin position="124"/>
        <end position="193"/>
    </location>
</feature>
<evidence type="ECO:0000256" key="7">
    <source>
        <dbReference type="PROSITE-ProRule" id="PRU01091"/>
    </source>
</evidence>
<evidence type="ECO:0000256" key="1">
    <source>
        <dbReference type="ARBA" id="ARBA00022553"/>
    </source>
</evidence>
<dbReference type="InterPro" id="IPR001789">
    <property type="entry name" value="Sig_transdc_resp-reg_receiver"/>
</dbReference>
<evidence type="ECO:0000256" key="4">
    <source>
        <dbReference type="ARBA" id="ARBA00023125"/>
    </source>
</evidence>
<dbReference type="Proteomes" id="UP000254799">
    <property type="component" value="Unassembled WGS sequence"/>
</dbReference>
<dbReference type="PANTHER" id="PTHR48111">
    <property type="entry name" value="REGULATOR OF RPOS"/>
    <property type="match status" value="1"/>
</dbReference>
<dbReference type="GO" id="GO:0005829">
    <property type="term" value="C:cytosol"/>
    <property type="evidence" value="ECO:0007669"/>
    <property type="project" value="TreeGrafter"/>
</dbReference>
<dbReference type="PROSITE" id="PS51755">
    <property type="entry name" value="OMPR_PHOB"/>
    <property type="match status" value="1"/>
</dbReference>
<dbReference type="EMBL" id="UGLC01000002">
    <property type="protein sequence ID" value="STT53848.1"/>
    <property type="molecule type" value="Genomic_DNA"/>
</dbReference>
<dbReference type="InterPro" id="IPR039420">
    <property type="entry name" value="WalR-like"/>
</dbReference>
<dbReference type="PANTHER" id="PTHR48111:SF71">
    <property type="entry name" value="TRANSCRIPTIONAL REGULATORY PROTEIN PHOP"/>
    <property type="match status" value="1"/>
</dbReference>
<dbReference type="GO" id="GO:0000156">
    <property type="term" value="F:phosphorelay response regulator activity"/>
    <property type="evidence" value="ECO:0007669"/>
    <property type="project" value="TreeGrafter"/>
</dbReference>
<evidence type="ECO:0000256" key="5">
    <source>
        <dbReference type="ARBA" id="ARBA00023163"/>
    </source>
</evidence>
<dbReference type="NCBIfam" id="NF008078">
    <property type="entry name" value="PRK10816.1"/>
    <property type="match status" value="1"/>
</dbReference>
<feature type="modified residue" description="4-aspartylphosphate" evidence="6">
    <location>
        <position position="51"/>
    </location>
</feature>
<organism evidence="10 11">
    <name type="scientific">Klebsiella pneumoniae</name>
    <dbReference type="NCBI Taxonomy" id="573"/>
    <lineage>
        <taxon>Bacteria</taxon>
        <taxon>Pseudomonadati</taxon>
        <taxon>Pseudomonadota</taxon>
        <taxon>Gammaproteobacteria</taxon>
        <taxon>Enterobacterales</taxon>
        <taxon>Enterobacteriaceae</taxon>
        <taxon>Klebsiella/Raoultella group</taxon>
        <taxon>Klebsiella</taxon>
        <taxon>Klebsiella pneumoniae complex</taxon>
    </lineage>
</organism>
<gene>
    <name evidence="10" type="primary">phoP_1</name>
    <name evidence="10" type="ORF">NCTC8849_02427</name>
</gene>
<keyword evidence="5" id="KW-0804">Transcription</keyword>
<evidence type="ECO:0000259" key="9">
    <source>
        <dbReference type="PROSITE" id="PS51755"/>
    </source>
</evidence>
<dbReference type="SMART" id="SM00448">
    <property type="entry name" value="REC"/>
    <property type="match status" value="1"/>
</dbReference>
<dbReference type="CDD" id="cd19934">
    <property type="entry name" value="REC_OmpR_EcPhoP-like"/>
    <property type="match status" value="1"/>
</dbReference>
<dbReference type="SUPFAM" id="SSF52172">
    <property type="entry name" value="CheY-like"/>
    <property type="match status" value="1"/>
</dbReference>
<keyword evidence="1 6" id="KW-0597">Phosphoprotein</keyword>
<dbReference type="FunFam" id="3.40.50.2300:FF:000002">
    <property type="entry name" value="DNA-binding response regulator PhoP"/>
    <property type="match status" value="1"/>
</dbReference>
<evidence type="ECO:0000259" key="8">
    <source>
        <dbReference type="PROSITE" id="PS50110"/>
    </source>
</evidence>
<dbReference type="AlphaFoldDB" id="A0A377WKX8"/>
<dbReference type="Pfam" id="PF00072">
    <property type="entry name" value="Response_reg"/>
    <property type="match status" value="1"/>
</dbReference>
<protein>
    <submittedName>
        <fullName evidence="10">DNA-binding transcriptional regulator PhoP</fullName>
    </submittedName>
</protein>
<name>A0A377WKX8_KLEPN</name>
<dbReference type="CDD" id="cd00383">
    <property type="entry name" value="trans_reg_C"/>
    <property type="match status" value="1"/>
</dbReference>
<proteinExistence type="predicted"/>
<dbReference type="InterPro" id="IPR001867">
    <property type="entry name" value="OmpR/PhoB-type_DNA-bd"/>
</dbReference>
<feature type="DNA-binding region" description="OmpR/PhoB-type" evidence="7">
    <location>
        <begin position="124"/>
        <end position="193"/>
    </location>
</feature>
<dbReference type="InterPro" id="IPR011006">
    <property type="entry name" value="CheY-like_superfamily"/>
</dbReference>
<dbReference type="Gene3D" id="6.10.250.690">
    <property type="match status" value="1"/>
</dbReference>
<accession>A0A377WKX8</accession>
<feature type="domain" description="Response regulatory" evidence="8">
    <location>
        <begin position="2"/>
        <end position="116"/>
    </location>
</feature>
<evidence type="ECO:0000313" key="11">
    <source>
        <dbReference type="Proteomes" id="UP000254799"/>
    </source>
</evidence>
<dbReference type="PROSITE" id="PS50110">
    <property type="entry name" value="RESPONSE_REGULATORY"/>
    <property type="match status" value="1"/>
</dbReference>
<evidence type="ECO:0000313" key="10">
    <source>
        <dbReference type="EMBL" id="STT53848.1"/>
    </source>
</evidence>
<dbReference type="Gene3D" id="1.10.10.10">
    <property type="entry name" value="Winged helix-like DNA-binding domain superfamily/Winged helix DNA-binding domain"/>
    <property type="match status" value="1"/>
</dbReference>
<dbReference type="Pfam" id="PF00486">
    <property type="entry name" value="Trans_reg_C"/>
    <property type="match status" value="1"/>
</dbReference>
<dbReference type="GO" id="GO:0006355">
    <property type="term" value="P:regulation of DNA-templated transcription"/>
    <property type="evidence" value="ECO:0007669"/>
    <property type="project" value="InterPro"/>
</dbReference>
<evidence type="ECO:0000256" key="6">
    <source>
        <dbReference type="PROSITE-ProRule" id="PRU00169"/>
    </source>
</evidence>
<keyword evidence="3" id="KW-0805">Transcription regulation</keyword>
<evidence type="ECO:0000256" key="2">
    <source>
        <dbReference type="ARBA" id="ARBA00023012"/>
    </source>
</evidence>
<dbReference type="Gene3D" id="3.40.50.2300">
    <property type="match status" value="1"/>
</dbReference>
<dbReference type="InterPro" id="IPR036388">
    <property type="entry name" value="WH-like_DNA-bd_sf"/>
</dbReference>
<evidence type="ECO:0000256" key="3">
    <source>
        <dbReference type="ARBA" id="ARBA00023015"/>
    </source>
</evidence>
<keyword evidence="4 7" id="KW-0238">DNA-binding</keyword>
<reference evidence="10 11" key="1">
    <citation type="submission" date="2018-06" db="EMBL/GenBank/DDBJ databases">
        <authorList>
            <consortium name="Pathogen Informatics"/>
            <person name="Doyle S."/>
        </authorList>
    </citation>
    <scope>NUCLEOTIDE SEQUENCE [LARGE SCALE GENOMIC DNA]</scope>
    <source>
        <strain evidence="10 11">NCTC8849</strain>
    </source>
</reference>